<reference evidence="2 3" key="1">
    <citation type="submission" date="2023-01" db="EMBL/GenBank/DDBJ databases">
        <authorList>
            <person name="Whitehead M."/>
        </authorList>
    </citation>
    <scope>NUCLEOTIDE SEQUENCE [LARGE SCALE GENOMIC DNA]</scope>
</reference>
<dbReference type="Pfam" id="PF21787">
    <property type="entry name" value="TNP-like_RNaseH_N"/>
    <property type="match status" value="1"/>
</dbReference>
<evidence type="ECO:0000313" key="2">
    <source>
        <dbReference type="EMBL" id="CAI6357322.1"/>
    </source>
</evidence>
<dbReference type="EMBL" id="CARXXK010000002">
    <property type="protein sequence ID" value="CAI6357322.1"/>
    <property type="molecule type" value="Genomic_DNA"/>
</dbReference>
<evidence type="ECO:0000259" key="1">
    <source>
        <dbReference type="Pfam" id="PF21787"/>
    </source>
</evidence>
<organism evidence="2 3">
    <name type="scientific">Macrosiphum euphorbiae</name>
    <name type="common">potato aphid</name>
    <dbReference type="NCBI Taxonomy" id="13131"/>
    <lineage>
        <taxon>Eukaryota</taxon>
        <taxon>Metazoa</taxon>
        <taxon>Ecdysozoa</taxon>
        <taxon>Arthropoda</taxon>
        <taxon>Hexapoda</taxon>
        <taxon>Insecta</taxon>
        <taxon>Pterygota</taxon>
        <taxon>Neoptera</taxon>
        <taxon>Paraneoptera</taxon>
        <taxon>Hemiptera</taxon>
        <taxon>Sternorrhyncha</taxon>
        <taxon>Aphidomorpha</taxon>
        <taxon>Aphidoidea</taxon>
        <taxon>Aphididae</taxon>
        <taxon>Macrosiphini</taxon>
        <taxon>Macrosiphum</taxon>
    </lineage>
</organism>
<feature type="domain" description="Transposable element P transposase-like RNase H" evidence="1">
    <location>
        <begin position="77"/>
        <end position="124"/>
    </location>
</feature>
<name>A0AAV0WNC7_9HEMI</name>
<dbReference type="AlphaFoldDB" id="A0AAV0WNC7"/>
<sequence length="422" mass="48237">MINKLNGKVTAAASLFTKLHFRETMEKEKGHRFTLEEKMLSLSIYKRKPKCYRLLSNLITLKCKRTLNNLLSTVSIGPGVSPVVLQGLTENVKKLKPSERCCSLIFDEILLSSGLNFDSSDDKIKVRKVIQTDAENGEPRLVLWFSKHRSGVATNMLVSEWLAKKTEGDKTMVTVAKHKTGDKEPSLIVLGADLAALMERYYRIRCRVRTNMKQFFITNTCGRIIKIYDDINKIYKLQKTKSQLSACVFRRMVESESRGHDSATCSGVAKALQHDPATALRCYQVPDANEAIRRQAHIDFIDHTALFQDKMFEEFDTLFPLEPYSNVNGLGGIREKLTESETYAAFPKAKISEAFLVKIRDWFNGEVSEARDDILFDALREEYTTDSVCRQEVIDAAKSNKVHYFLKYDADKTINRVIKRFR</sequence>
<gene>
    <name evidence="2" type="ORF">MEUPH1_LOCUS12959</name>
</gene>
<dbReference type="InterPro" id="IPR048365">
    <property type="entry name" value="TNP-like_RNaseH_N"/>
</dbReference>
<proteinExistence type="predicted"/>
<dbReference type="Proteomes" id="UP001160148">
    <property type="component" value="Unassembled WGS sequence"/>
</dbReference>
<accession>A0AAV0WNC7</accession>
<keyword evidence="3" id="KW-1185">Reference proteome</keyword>
<evidence type="ECO:0000313" key="3">
    <source>
        <dbReference type="Proteomes" id="UP001160148"/>
    </source>
</evidence>
<protein>
    <recommendedName>
        <fullName evidence="1">Transposable element P transposase-like RNase H domain-containing protein</fullName>
    </recommendedName>
</protein>
<comment type="caution">
    <text evidence="2">The sequence shown here is derived from an EMBL/GenBank/DDBJ whole genome shotgun (WGS) entry which is preliminary data.</text>
</comment>